<evidence type="ECO:0000313" key="9">
    <source>
        <dbReference type="Proteomes" id="UP000076881"/>
    </source>
</evidence>
<organism evidence="8 9">
    <name type="scientific">Akanthomyces lecanii RCEF 1005</name>
    <dbReference type="NCBI Taxonomy" id="1081108"/>
    <lineage>
        <taxon>Eukaryota</taxon>
        <taxon>Fungi</taxon>
        <taxon>Dikarya</taxon>
        <taxon>Ascomycota</taxon>
        <taxon>Pezizomycotina</taxon>
        <taxon>Sordariomycetes</taxon>
        <taxon>Hypocreomycetidae</taxon>
        <taxon>Hypocreales</taxon>
        <taxon>Cordycipitaceae</taxon>
        <taxon>Akanthomyces</taxon>
        <taxon>Cordyceps confragosa</taxon>
    </lineage>
</organism>
<dbReference type="EMBL" id="AZHF01000014">
    <property type="protein sequence ID" value="OAA65125.1"/>
    <property type="molecule type" value="Genomic_DNA"/>
</dbReference>
<dbReference type="AlphaFoldDB" id="A0A167XLK2"/>
<dbReference type="GO" id="GO:0045944">
    <property type="term" value="P:positive regulation of transcription by RNA polymerase II"/>
    <property type="evidence" value="ECO:0007669"/>
    <property type="project" value="UniProtKB-ARBA"/>
</dbReference>
<accession>A0A167XLK2</accession>
<keyword evidence="9" id="KW-1185">Reference proteome</keyword>
<feature type="compositionally biased region" description="Low complexity" evidence="6">
    <location>
        <begin position="33"/>
        <end position="57"/>
    </location>
</feature>
<feature type="region of interest" description="Disordered" evidence="6">
    <location>
        <begin position="1"/>
        <end position="71"/>
    </location>
</feature>
<keyword evidence="5" id="KW-0539">Nucleus</keyword>
<comment type="subcellular location">
    <subcellularLocation>
        <location evidence="1">Nucleus</location>
    </subcellularLocation>
</comment>
<evidence type="ECO:0000259" key="7">
    <source>
        <dbReference type="Pfam" id="PF00319"/>
    </source>
</evidence>
<evidence type="ECO:0000256" key="6">
    <source>
        <dbReference type="SAM" id="MobiDB-lite"/>
    </source>
</evidence>
<feature type="region of interest" description="Disordered" evidence="6">
    <location>
        <begin position="133"/>
        <end position="167"/>
    </location>
</feature>
<feature type="region of interest" description="Disordered" evidence="6">
    <location>
        <begin position="326"/>
        <end position="371"/>
    </location>
</feature>
<dbReference type="InterPro" id="IPR036879">
    <property type="entry name" value="TF_MADSbox_sf"/>
</dbReference>
<dbReference type="Proteomes" id="UP000076881">
    <property type="component" value="Unassembled WGS sequence"/>
</dbReference>
<evidence type="ECO:0000256" key="1">
    <source>
        <dbReference type="ARBA" id="ARBA00004123"/>
    </source>
</evidence>
<comment type="caution">
    <text evidence="8">The sequence shown here is derived from an EMBL/GenBank/DDBJ whole genome shotgun (WGS) entry which is preliminary data.</text>
</comment>
<feature type="domain" description="MADS-box" evidence="7">
    <location>
        <begin position="63"/>
        <end position="97"/>
    </location>
</feature>
<evidence type="ECO:0000313" key="8">
    <source>
        <dbReference type="EMBL" id="OAA65125.1"/>
    </source>
</evidence>
<keyword evidence="4" id="KW-0804">Transcription</keyword>
<dbReference type="GO" id="GO:0003677">
    <property type="term" value="F:DNA binding"/>
    <property type="evidence" value="ECO:0007669"/>
    <property type="project" value="UniProtKB-KW"/>
</dbReference>
<feature type="compositionally biased region" description="Basic and acidic residues" evidence="6">
    <location>
        <begin position="342"/>
        <end position="356"/>
    </location>
</feature>
<evidence type="ECO:0000256" key="5">
    <source>
        <dbReference type="ARBA" id="ARBA00023242"/>
    </source>
</evidence>
<dbReference type="Pfam" id="PF00319">
    <property type="entry name" value="SRF-TF"/>
    <property type="match status" value="1"/>
</dbReference>
<name>A0A167XLK2_CORDF</name>
<feature type="compositionally biased region" description="Basic residues" evidence="6">
    <location>
        <begin position="135"/>
        <end position="152"/>
    </location>
</feature>
<feature type="compositionally biased region" description="Basic and acidic residues" evidence="6">
    <location>
        <begin position="60"/>
        <end position="71"/>
    </location>
</feature>
<keyword evidence="2" id="KW-0805">Transcription regulation</keyword>
<proteinExistence type="predicted"/>
<sequence length="400" mass="43750">MARAVTRAAARAAVAAGPVTRAVASRTNNSRPAAGRTSSRNASRAAAAEPSAAPTARISRTAEQKRREMFRKRTDTLTKKARELHDNTGAEVYVVFRDKHMAPWPDDSQHGFDGCAFGEEAPGNIKQVLDQVHTTGRRPRKRGPRKGARAARARAADGCPTHSQYTDFVGPGEQFLYDIPEEGEAMPDDASDADQNIAVEEEGREEALLAGLASVSESMRGVLPDQDGAVHGDAPGEVDMSNMTPCDGNATSLPGIELEGTRDGVPEALYPEQSTFAGFEYFEDFLPAHDDQDEFSAMLSGNENFLDFMPVDQDYSFQAELFQPSLPNDATMEPSLQAPQKTEPHDYNQEREDAETGKSPPARLNEDRTRSRKAKITIIKDMLTIINDHWKVSSNKNIAM</sequence>
<reference evidence="8 9" key="1">
    <citation type="journal article" date="2016" name="Genome Biol. Evol.">
        <title>Divergent and convergent evolution of fungal pathogenicity.</title>
        <authorList>
            <person name="Shang Y."/>
            <person name="Xiao G."/>
            <person name="Zheng P."/>
            <person name="Cen K."/>
            <person name="Zhan S."/>
            <person name="Wang C."/>
        </authorList>
    </citation>
    <scope>NUCLEOTIDE SEQUENCE [LARGE SCALE GENOMIC DNA]</scope>
    <source>
        <strain evidence="8 9">RCEF 1005</strain>
    </source>
</reference>
<dbReference type="OrthoDB" id="10611879at2759"/>
<keyword evidence="3" id="KW-0238">DNA-binding</keyword>
<evidence type="ECO:0000256" key="2">
    <source>
        <dbReference type="ARBA" id="ARBA00023015"/>
    </source>
</evidence>
<protein>
    <recommendedName>
        <fullName evidence="7">MADS-box domain-containing protein</fullName>
    </recommendedName>
</protein>
<evidence type="ECO:0000256" key="4">
    <source>
        <dbReference type="ARBA" id="ARBA00023163"/>
    </source>
</evidence>
<dbReference type="GO" id="GO:0046983">
    <property type="term" value="F:protein dimerization activity"/>
    <property type="evidence" value="ECO:0007669"/>
    <property type="project" value="InterPro"/>
</dbReference>
<dbReference type="InterPro" id="IPR002100">
    <property type="entry name" value="TF_MADSbox"/>
</dbReference>
<evidence type="ECO:0000256" key="3">
    <source>
        <dbReference type="ARBA" id="ARBA00023125"/>
    </source>
</evidence>
<dbReference type="GO" id="GO:0005634">
    <property type="term" value="C:nucleus"/>
    <property type="evidence" value="ECO:0007669"/>
    <property type="project" value="UniProtKB-SubCell"/>
</dbReference>
<gene>
    <name evidence="8" type="ORF">LEL_10572</name>
</gene>
<dbReference type="SUPFAM" id="SSF55455">
    <property type="entry name" value="SRF-like"/>
    <property type="match status" value="1"/>
</dbReference>
<feature type="compositionally biased region" description="Low complexity" evidence="6">
    <location>
        <begin position="1"/>
        <end position="24"/>
    </location>
</feature>